<feature type="transmembrane region" description="Helical" evidence="1">
    <location>
        <begin position="21"/>
        <end position="40"/>
    </location>
</feature>
<proteinExistence type="predicted"/>
<dbReference type="RefSeq" id="WP_175618873.1">
    <property type="nucleotide sequence ID" value="NZ_FUHR01000008.1"/>
</dbReference>
<comment type="caution">
    <text evidence="2">The sequence shown here is derived from an EMBL/GenBank/DDBJ whole genome shotgun (WGS) entry which is preliminary data.</text>
</comment>
<organism evidence="2 3">
    <name type="scientific">Virgibacillus halodenitrificans</name>
    <name type="common">Bacillus halodenitrificans</name>
    <dbReference type="NCBI Taxonomy" id="1482"/>
    <lineage>
        <taxon>Bacteria</taxon>
        <taxon>Bacillati</taxon>
        <taxon>Bacillota</taxon>
        <taxon>Bacilli</taxon>
        <taxon>Bacillales</taxon>
        <taxon>Bacillaceae</taxon>
        <taxon>Virgibacillus</taxon>
    </lineage>
</organism>
<keyword evidence="1" id="KW-1133">Transmembrane helix</keyword>
<name>A0ABR7VL18_VIRHA</name>
<gene>
    <name evidence="2" type="ORF">IC602_07335</name>
</gene>
<protein>
    <submittedName>
        <fullName evidence="2">Uncharacterized protein</fullName>
    </submittedName>
</protein>
<reference evidence="2 3" key="1">
    <citation type="submission" date="2020-09" db="EMBL/GenBank/DDBJ databases">
        <title>Draft Genome Sequences of Oil-Oxidizing Bacteria Halomonas titanicae, Marinobacter lutaoensis, and Virgibacillus halodenitrificans Isolated from Highly Saline Environments.</title>
        <authorList>
            <person name="Grouzdev D.S."/>
            <person name="Sokolova D.S."/>
            <person name="Semenova E.M."/>
            <person name="Borzenkov I.A."/>
            <person name="Bidzhieva S.K."/>
            <person name="Poltaraus A.B."/>
            <person name="Nazina T.N."/>
        </authorList>
    </citation>
    <scope>NUCLEOTIDE SEQUENCE [LARGE SCALE GENOMIC DNA]</scope>
    <source>
        <strain evidence="2 3">VKM B-3472D</strain>
    </source>
</reference>
<sequence length="54" mass="6390">MAMKERKEDRRMRKAEVISDIISWIPELLFLPIRLVIWLLRGLVSLVKGVLGNW</sequence>
<dbReference type="Proteomes" id="UP000621631">
    <property type="component" value="Unassembled WGS sequence"/>
</dbReference>
<evidence type="ECO:0000256" key="1">
    <source>
        <dbReference type="SAM" id="Phobius"/>
    </source>
</evidence>
<keyword evidence="3" id="KW-1185">Reference proteome</keyword>
<evidence type="ECO:0000313" key="2">
    <source>
        <dbReference type="EMBL" id="MBD1222416.1"/>
    </source>
</evidence>
<dbReference type="EMBL" id="JACWEZ010000003">
    <property type="protein sequence ID" value="MBD1222416.1"/>
    <property type="molecule type" value="Genomic_DNA"/>
</dbReference>
<keyword evidence="1" id="KW-0472">Membrane</keyword>
<evidence type="ECO:0000313" key="3">
    <source>
        <dbReference type="Proteomes" id="UP000621631"/>
    </source>
</evidence>
<accession>A0ABR7VL18</accession>
<keyword evidence="1" id="KW-0812">Transmembrane</keyword>